<organism evidence="2 3">
    <name type="scientific">Pontibacter cellulosilyticus</name>
    <dbReference type="NCBI Taxonomy" id="1720253"/>
    <lineage>
        <taxon>Bacteria</taxon>
        <taxon>Pseudomonadati</taxon>
        <taxon>Bacteroidota</taxon>
        <taxon>Cytophagia</taxon>
        <taxon>Cytophagales</taxon>
        <taxon>Hymenobacteraceae</taxon>
        <taxon>Pontibacter</taxon>
    </lineage>
</organism>
<reference evidence="2" key="1">
    <citation type="submission" date="2020-08" db="EMBL/GenBank/DDBJ databases">
        <title>Pontibacter sp. SD6 16S ribosomal RNA gene Genome sequencing and assembly.</title>
        <authorList>
            <person name="Kang M."/>
        </authorList>
    </citation>
    <scope>NUCLEOTIDE SEQUENCE</scope>
    <source>
        <strain evidence="2">SD6</strain>
    </source>
</reference>
<evidence type="ECO:0000313" key="2">
    <source>
        <dbReference type="EMBL" id="MBC5992015.1"/>
    </source>
</evidence>
<dbReference type="AlphaFoldDB" id="A0A923N7Q2"/>
<evidence type="ECO:0000313" key="3">
    <source>
        <dbReference type="Proteomes" id="UP000603640"/>
    </source>
</evidence>
<proteinExistence type="predicted"/>
<accession>A0A923N7Q2</accession>
<feature type="chain" id="PRO_5037564863" evidence="1">
    <location>
        <begin position="19"/>
        <end position="142"/>
    </location>
</feature>
<keyword evidence="1" id="KW-0732">Signal</keyword>
<sequence>MRYLLLTLFLFAALTATAQSKPQKQDTPCNSPDLVLYNELNKQLPEDSLPITKVKLVVNNNPDCDKNVNFKVLKAKAYYVRDVRPLAEVEIEGDVFDFSIWEGPHKVGDRILIQVLDVSYTFADGKTGKFPGAVMKNWHFTK</sequence>
<dbReference type="RefSeq" id="WP_187065981.1">
    <property type="nucleotide sequence ID" value="NZ_JACRVF010000001.1"/>
</dbReference>
<dbReference type="EMBL" id="JACRVF010000001">
    <property type="protein sequence ID" value="MBC5992015.1"/>
    <property type="molecule type" value="Genomic_DNA"/>
</dbReference>
<comment type="caution">
    <text evidence="2">The sequence shown here is derived from an EMBL/GenBank/DDBJ whole genome shotgun (WGS) entry which is preliminary data.</text>
</comment>
<feature type="signal peptide" evidence="1">
    <location>
        <begin position="1"/>
        <end position="18"/>
    </location>
</feature>
<evidence type="ECO:0000256" key="1">
    <source>
        <dbReference type="SAM" id="SignalP"/>
    </source>
</evidence>
<keyword evidence="3" id="KW-1185">Reference proteome</keyword>
<gene>
    <name evidence="2" type="ORF">H8S84_04100</name>
</gene>
<protein>
    <submittedName>
        <fullName evidence="2">Uncharacterized protein</fullName>
    </submittedName>
</protein>
<name>A0A923N7Q2_9BACT</name>
<dbReference type="Proteomes" id="UP000603640">
    <property type="component" value="Unassembled WGS sequence"/>
</dbReference>